<keyword evidence="4" id="KW-1185">Reference proteome</keyword>
<gene>
    <name evidence="3" type="ORF">OnM2_024009</name>
</gene>
<feature type="domain" description="THUMP" evidence="2">
    <location>
        <begin position="153"/>
        <end position="242"/>
    </location>
</feature>
<dbReference type="PANTHER" id="PTHR13452:SF10">
    <property type="entry name" value="THUMP DOMAIN-CONTAINING PROTEIN 1"/>
    <property type="match status" value="1"/>
</dbReference>
<dbReference type="OrthoDB" id="367221at2759"/>
<dbReference type="GO" id="GO:0016740">
    <property type="term" value="F:transferase activity"/>
    <property type="evidence" value="ECO:0007669"/>
    <property type="project" value="UniProtKB-KW"/>
</dbReference>
<dbReference type="CDD" id="cd11717">
    <property type="entry name" value="THUMP_THUMPD1_like"/>
    <property type="match status" value="1"/>
</dbReference>
<dbReference type="AlphaFoldDB" id="A0A420I1T1"/>
<dbReference type="Pfam" id="PF02926">
    <property type="entry name" value="THUMP"/>
    <property type="match status" value="1"/>
</dbReference>
<dbReference type="SMART" id="SM00981">
    <property type="entry name" value="THUMP"/>
    <property type="match status" value="1"/>
</dbReference>
<comment type="caution">
    <text evidence="3">The sequence shown here is derived from an EMBL/GenBank/DDBJ whole genome shotgun (WGS) entry which is preliminary data.</text>
</comment>
<dbReference type="SUPFAM" id="SSF143437">
    <property type="entry name" value="THUMP domain-like"/>
    <property type="match status" value="1"/>
</dbReference>
<dbReference type="PROSITE" id="PS51165">
    <property type="entry name" value="THUMP"/>
    <property type="match status" value="1"/>
</dbReference>
<dbReference type="EMBL" id="MCFK01002446">
    <property type="protein sequence ID" value="RKF63635.1"/>
    <property type="molecule type" value="Genomic_DNA"/>
</dbReference>
<sequence length="271" mass="31133">MEPGDKGIWATCTRGMEGKCTEELLSLFEKYAERFYSLSAEANGEEEKDGEENDIDIEASIQKEIISLKKSKISPARLFQPIPFDLPCVLFFKVNPQIDPFDFVDRICKSIENNDDEEMKSRYTNRLTPVSLLSKATEKGLDELCGHLLSQHFKVRNRLSDSLDQTEIKNEEFIEEKVKNIDDTSTYAIRPTVRNHSTLKRDQLIKQIASTISDTHKVNLTNPDKVIIVEVYRNICGMSVVDGKDWERLKRYNISELYLTQMQGLAQITVE</sequence>
<organism evidence="3 4">
    <name type="scientific">Erysiphe neolycopersici</name>
    <dbReference type="NCBI Taxonomy" id="212602"/>
    <lineage>
        <taxon>Eukaryota</taxon>
        <taxon>Fungi</taxon>
        <taxon>Dikarya</taxon>
        <taxon>Ascomycota</taxon>
        <taxon>Pezizomycotina</taxon>
        <taxon>Leotiomycetes</taxon>
        <taxon>Erysiphales</taxon>
        <taxon>Erysiphaceae</taxon>
        <taxon>Erysiphe</taxon>
    </lineage>
</organism>
<reference evidence="3 4" key="1">
    <citation type="journal article" date="2018" name="BMC Genomics">
        <title>Comparative genome analyses reveal sequence features reflecting distinct modes of host-adaptation between dicot and monocot powdery mildew.</title>
        <authorList>
            <person name="Wu Y."/>
            <person name="Ma X."/>
            <person name="Pan Z."/>
            <person name="Kale S.D."/>
            <person name="Song Y."/>
            <person name="King H."/>
            <person name="Zhang Q."/>
            <person name="Presley C."/>
            <person name="Deng X."/>
            <person name="Wei C.I."/>
            <person name="Xiao S."/>
        </authorList>
    </citation>
    <scope>NUCLEOTIDE SEQUENCE [LARGE SCALE GENOMIC DNA]</scope>
    <source>
        <strain evidence="3">UMSG2</strain>
    </source>
</reference>
<evidence type="ECO:0000313" key="3">
    <source>
        <dbReference type="EMBL" id="RKF63635.1"/>
    </source>
</evidence>
<dbReference type="PANTHER" id="PTHR13452">
    <property type="entry name" value="THUMP DOMAIN CONTAINING PROTEIN 1-RELATED"/>
    <property type="match status" value="1"/>
</dbReference>
<dbReference type="FunFam" id="3.30.2300.10:FF:000001">
    <property type="entry name" value="THUMP domain-containing protein 1"/>
    <property type="match status" value="1"/>
</dbReference>
<proteinExistence type="predicted"/>
<dbReference type="InterPro" id="IPR040183">
    <property type="entry name" value="THUMPD1-like"/>
</dbReference>
<dbReference type="STRING" id="212602.A0A420I1T1"/>
<dbReference type="GO" id="GO:0006400">
    <property type="term" value="P:tRNA modification"/>
    <property type="evidence" value="ECO:0007669"/>
    <property type="project" value="InterPro"/>
</dbReference>
<evidence type="ECO:0000259" key="2">
    <source>
        <dbReference type="PROSITE" id="PS51165"/>
    </source>
</evidence>
<protein>
    <submittedName>
        <fullName evidence="3">tRNA acetyltransferase TAN1</fullName>
    </submittedName>
</protein>
<evidence type="ECO:0000313" key="4">
    <source>
        <dbReference type="Proteomes" id="UP000286134"/>
    </source>
</evidence>
<keyword evidence="3" id="KW-0808">Transferase</keyword>
<dbReference type="Gene3D" id="3.30.2300.10">
    <property type="entry name" value="THUMP superfamily"/>
    <property type="match status" value="1"/>
</dbReference>
<name>A0A420I1T1_9PEZI</name>
<accession>A0A420I1T1</accession>
<keyword evidence="1" id="KW-0694">RNA-binding</keyword>
<dbReference type="Proteomes" id="UP000286134">
    <property type="component" value="Unassembled WGS sequence"/>
</dbReference>
<dbReference type="InterPro" id="IPR004114">
    <property type="entry name" value="THUMP_dom"/>
</dbReference>
<evidence type="ECO:0000256" key="1">
    <source>
        <dbReference type="PROSITE-ProRule" id="PRU00529"/>
    </source>
</evidence>
<dbReference type="GO" id="GO:0003723">
    <property type="term" value="F:RNA binding"/>
    <property type="evidence" value="ECO:0007669"/>
    <property type="project" value="UniProtKB-UniRule"/>
</dbReference>